<evidence type="ECO:0000256" key="11">
    <source>
        <dbReference type="SAM" id="SignalP"/>
    </source>
</evidence>
<feature type="chain" id="PRO_5035744434" description="Ig-like domain-containing protein" evidence="11">
    <location>
        <begin position="21"/>
        <end position="122"/>
    </location>
</feature>
<dbReference type="InterPro" id="IPR007110">
    <property type="entry name" value="Ig-like_dom"/>
</dbReference>
<keyword evidence="6" id="KW-0472">Membrane</keyword>
<dbReference type="PANTHER" id="PTHR25466">
    <property type="entry name" value="T-LYMPHOCYTE ACTIVATION ANTIGEN"/>
    <property type="match status" value="1"/>
</dbReference>
<evidence type="ECO:0000256" key="9">
    <source>
        <dbReference type="ARBA" id="ARBA00023180"/>
    </source>
</evidence>
<feature type="non-terminal residue" evidence="13">
    <location>
        <position position="1"/>
    </location>
</feature>
<evidence type="ECO:0000313" key="13">
    <source>
        <dbReference type="EMBL" id="KAG9355945.1"/>
    </source>
</evidence>
<name>A0A8T2PX58_9TELE</name>
<evidence type="ECO:0000259" key="12">
    <source>
        <dbReference type="PROSITE" id="PS50835"/>
    </source>
</evidence>
<keyword evidence="2" id="KW-1003">Cell membrane</keyword>
<dbReference type="GO" id="GO:0007166">
    <property type="term" value="P:cell surface receptor signaling pathway"/>
    <property type="evidence" value="ECO:0007669"/>
    <property type="project" value="TreeGrafter"/>
</dbReference>
<proteinExistence type="predicted"/>
<dbReference type="GO" id="GO:0031295">
    <property type="term" value="P:T cell costimulation"/>
    <property type="evidence" value="ECO:0007669"/>
    <property type="project" value="TreeGrafter"/>
</dbReference>
<dbReference type="InterPro" id="IPR013783">
    <property type="entry name" value="Ig-like_fold"/>
</dbReference>
<evidence type="ECO:0000256" key="3">
    <source>
        <dbReference type="ARBA" id="ARBA00022692"/>
    </source>
</evidence>
<sequence>MMATLISVWMASSLFHTISGCILSSPPEEVTGYTGGSVVLPCSCTDVQTKPEHLRWLFSEYNIEIVNDAQIDPRYRDRLQVLNTDSPGNLSVLLLHLTESDAGSYRCEVNGHGYKDIKLSVK</sequence>
<dbReference type="InterPro" id="IPR051713">
    <property type="entry name" value="T-cell_Activation_Regulation"/>
</dbReference>
<comment type="caution">
    <text evidence="13">The sequence shown here is derived from an EMBL/GenBank/DDBJ whole genome shotgun (WGS) entry which is preliminary data.</text>
</comment>
<dbReference type="InterPro" id="IPR036179">
    <property type="entry name" value="Ig-like_dom_sf"/>
</dbReference>
<feature type="signal peptide" evidence="11">
    <location>
        <begin position="1"/>
        <end position="20"/>
    </location>
</feature>
<keyword evidence="7" id="KW-1015">Disulfide bond</keyword>
<comment type="subcellular location">
    <subcellularLocation>
        <location evidence="1">Cell membrane</location>
        <topology evidence="1">Single-pass type I membrane protein</topology>
    </subcellularLocation>
</comment>
<dbReference type="GO" id="GO:0071222">
    <property type="term" value="P:cellular response to lipopolysaccharide"/>
    <property type="evidence" value="ECO:0007669"/>
    <property type="project" value="TreeGrafter"/>
</dbReference>
<reference evidence="13" key="1">
    <citation type="thesis" date="2021" institute="BYU ScholarsArchive" country="Provo, UT, USA">
        <title>Applications of and Algorithms for Genome Assembly and Genomic Analyses with an Emphasis on Marine Teleosts.</title>
        <authorList>
            <person name="Pickett B.D."/>
        </authorList>
    </citation>
    <scope>NUCLEOTIDE SEQUENCE</scope>
    <source>
        <strain evidence="13">HI-2016</strain>
    </source>
</reference>
<dbReference type="EMBL" id="JAFBMS010000001">
    <property type="protein sequence ID" value="KAG9355945.1"/>
    <property type="molecule type" value="Genomic_DNA"/>
</dbReference>
<dbReference type="InterPro" id="IPR003599">
    <property type="entry name" value="Ig_sub"/>
</dbReference>
<dbReference type="GO" id="GO:0009897">
    <property type="term" value="C:external side of plasma membrane"/>
    <property type="evidence" value="ECO:0007669"/>
    <property type="project" value="TreeGrafter"/>
</dbReference>
<evidence type="ECO:0000256" key="6">
    <source>
        <dbReference type="ARBA" id="ARBA00023136"/>
    </source>
</evidence>
<keyword evidence="5" id="KW-1133">Transmembrane helix</keyword>
<evidence type="ECO:0000256" key="2">
    <source>
        <dbReference type="ARBA" id="ARBA00022475"/>
    </source>
</evidence>
<dbReference type="AlphaFoldDB" id="A0A8T2PX58"/>
<dbReference type="Pfam" id="PF07686">
    <property type="entry name" value="V-set"/>
    <property type="match status" value="1"/>
</dbReference>
<keyword evidence="8" id="KW-0675">Receptor</keyword>
<dbReference type="GO" id="GO:0006955">
    <property type="term" value="P:immune response"/>
    <property type="evidence" value="ECO:0007669"/>
    <property type="project" value="TreeGrafter"/>
</dbReference>
<dbReference type="PANTHER" id="PTHR25466:SF14">
    <property type="entry name" value="BUTYROPHILIN SUBFAMILY 2 MEMBER A2-LIKE-RELATED"/>
    <property type="match status" value="1"/>
</dbReference>
<evidence type="ECO:0000256" key="5">
    <source>
        <dbReference type="ARBA" id="ARBA00022989"/>
    </source>
</evidence>
<accession>A0A8T2PX58</accession>
<dbReference type="SMART" id="SM00409">
    <property type="entry name" value="IG"/>
    <property type="match status" value="1"/>
</dbReference>
<dbReference type="InterPro" id="IPR013106">
    <property type="entry name" value="Ig_V-set"/>
</dbReference>
<dbReference type="Gene3D" id="2.60.40.10">
    <property type="entry name" value="Immunoglobulins"/>
    <property type="match status" value="1"/>
</dbReference>
<dbReference type="Proteomes" id="UP000824540">
    <property type="component" value="Unassembled WGS sequence"/>
</dbReference>
<evidence type="ECO:0000256" key="10">
    <source>
        <dbReference type="ARBA" id="ARBA00023319"/>
    </source>
</evidence>
<dbReference type="GO" id="GO:0042130">
    <property type="term" value="P:negative regulation of T cell proliferation"/>
    <property type="evidence" value="ECO:0007669"/>
    <property type="project" value="TreeGrafter"/>
</dbReference>
<protein>
    <recommendedName>
        <fullName evidence="12">Ig-like domain-containing protein</fullName>
    </recommendedName>
</protein>
<keyword evidence="3" id="KW-0812">Transmembrane</keyword>
<evidence type="ECO:0000256" key="8">
    <source>
        <dbReference type="ARBA" id="ARBA00023170"/>
    </source>
</evidence>
<keyword evidence="10" id="KW-0393">Immunoglobulin domain</keyword>
<organism evidence="13 14">
    <name type="scientific">Albula glossodonta</name>
    <name type="common">roundjaw bonefish</name>
    <dbReference type="NCBI Taxonomy" id="121402"/>
    <lineage>
        <taxon>Eukaryota</taxon>
        <taxon>Metazoa</taxon>
        <taxon>Chordata</taxon>
        <taxon>Craniata</taxon>
        <taxon>Vertebrata</taxon>
        <taxon>Euteleostomi</taxon>
        <taxon>Actinopterygii</taxon>
        <taxon>Neopterygii</taxon>
        <taxon>Teleostei</taxon>
        <taxon>Albuliformes</taxon>
        <taxon>Albulidae</taxon>
        <taxon>Albula</taxon>
    </lineage>
</organism>
<keyword evidence="4 11" id="KW-0732">Signal</keyword>
<keyword evidence="9" id="KW-0325">Glycoprotein</keyword>
<evidence type="ECO:0000256" key="7">
    <source>
        <dbReference type="ARBA" id="ARBA00023157"/>
    </source>
</evidence>
<evidence type="ECO:0000313" key="14">
    <source>
        <dbReference type="Proteomes" id="UP000824540"/>
    </source>
</evidence>
<gene>
    <name evidence="13" type="ORF">JZ751_000789</name>
</gene>
<evidence type="ECO:0000256" key="1">
    <source>
        <dbReference type="ARBA" id="ARBA00004251"/>
    </source>
</evidence>
<dbReference type="SUPFAM" id="SSF48726">
    <property type="entry name" value="Immunoglobulin"/>
    <property type="match status" value="1"/>
</dbReference>
<keyword evidence="14" id="KW-1185">Reference proteome</keyword>
<dbReference type="OrthoDB" id="6157407at2759"/>
<dbReference type="PROSITE" id="PS50835">
    <property type="entry name" value="IG_LIKE"/>
    <property type="match status" value="1"/>
</dbReference>
<evidence type="ECO:0000256" key="4">
    <source>
        <dbReference type="ARBA" id="ARBA00022729"/>
    </source>
</evidence>
<feature type="domain" description="Ig-like" evidence="12">
    <location>
        <begin position="35"/>
        <end position="120"/>
    </location>
</feature>
<dbReference type="GO" id="GO:0042102">
    <property type="term" value="P:positive regulation of T cell proliferation"/>
    <property type="evidence" value="ECO:0007669"/>
    <property type="project" value="TreeGrafter"/>
</dbReference>